<dbReference type="InterPro" id="IPR032834">
    <property type="entry name" value="NatK-like_C"/>
</dbReference>
<reference evidence="4" key="1">
    <citation type="journal article" date="2021" name="PeerJ">
        <title>Extensive microbial diversity within the chicken gut microbiome revealed by metagenomics and culture.</title>
        <authorList>
            <person name="Gilroy R."/>
            <person name="Ravi A."/>
            <person name="Getino M."/>
            <person name="Pursley I."/>
            <person name="Horton D.L."/>
            <person name="Alikhan N.F."/>
            <person name="Baker D."/>
            <person name="Gharbi K."/>
            <person name="Hall N."/>
            <person name="Watson M."/>
            <person name="Adriaenssens E.M."/>
            <person name="Foster-Nyarko E."/>
            <person name="Jarju S."/>
            <person name="Secka A."/>
            <person name="Antonio M."/>
            <person name="Oren A."/>
            <person name="Chaudhuri R.R."/>
            <person name="La Ragione R."/>
            <person name="Hildebrand F."/>
            <person name="Pallen M.J."/>
        </authorList>
    </citation>
    <scope>NUCLEOTIDE SEQUENCE</scope>
    <source>
        <strain evidence="4">12435</strain>
    </source>
</reference>
<dbReference type="GO" id="GO:0042802">
    <property type="term" value="F:identical protein binding"/>
    <property type="evidence" value="ECO:0007669"/>
    <property type="project" value="TreeGrafter"/>
</dbReference>
<gene>
    <name evidence="4" type="ORF">H9892_04615</name>
</gene>
<feature type="transmembrane region" description="Helical" evidence="2">
    <location>
        <begin position="14"/>
        <end position="34"/>
    </location>
</feature>
<evidence type="ECO:0000256" key="2">
    <source>
        <dbReference type="SAM" id="Phobius"/>
    </source>
</evidence>
<dbReference type="AlphaFoldDB" id="A0A9D1TRV3"/>
<comment type="caution">
    <text evidence="4">The sequence shown here is derived from an EMBL/GenBank/DDBJ whole genome shotgun (WGS) entry which is preliminary data.</text>
</comment>
<accession>A0A9D1TRV3</accession>
<feature type="transmembrane region" description="Helical" evidence="2">
    <location>
        <begin position="167"/>
        <end position="192"/>
    </location>
</feature>
<sequence length="512" mass="57162">MDGFVMFFTNILDYALVLQILAVSVSVVIALSPVQKTCRSVLFMSLKTICFFAAESVVCAFLFGLSMYIPILRGNCFLFGYIVCIAVYAAFFCKYRIRVRLIMSFSVLAISVTALEFGVLFAKMFELLLTESIPVDWMGIIKSVSSLFVVCFAVIQARFPVNRYDDVPIPATALIMCCSALSAIMCFVYEGFFSGIGRPEVEHVVFAGLIFAVLYVIDIAAYMLIFFVCRERDAVIRLKAEKRMAEANAEMVRLSEKNLDYLRQLKHDIGNQYSYAEMLLENGQYDDAKKFFKAIGDDAIVPLTFIDSGNKNIDAILNMEISKAHAHGVRADVQVAVPPMLPFSDGSLCSVISNLADNAIEACIRYDMREQGIRMRIYPRRDYLYIGVENALPEGIDKQKLLALGTTKPDASEHGLGTQIIKRLVTQYNGYITYSIEGGKFIAEAMMNLMESSANVREGGRLNEKIQDRGLRRRRSRIDSNKGYAFGHPGKNKSAGVRGRVHFAADAARRVG</sequence>
<keyword evidence="2" id="KW-0812">Transmembrane</keyword>
<keyword evidence="2" id="KW-1133">Transmembrane helix</keyword>
<feature type="transmembrane region" description="Helical" evidence="2">
    <location>
        <begin position="204"/>
        <end position="229"/>
    </location>
</feature>
<feature type="transmembrane region" description="Helical" evidence="2">
    <location>
        <begin position="137"/>
        <end position="155"/>
    </location>
</feature>
<dbReference type="PANTHER" id="PTHR40448">
    <property type="entry name" value="TWO-COMPONENT SENSOR HISTIDINE KINASE"/>
    <property type="match status" value="1"/>
</dbReference>
<organism evidence="4 5">
    <name type="scientific">Candidatus Protoclostridium stercorigallinarum</name>
    <dbReference type="NCBI Taxonomy" id="2838741"/>
    <lineage>
        <taxon>Bacteria</taxon>
        <taxon>Bacillati</taxon>
        <taxon>Bacillota</taxon>
        <taxon>Clostridia</taxon>
        <taxon>Candidatus Protoclostridium</taxon>
    </lineage>
</organism>
<dbReference type="InterPro" id="IPR036890">
    <property type="entry name" value="HATPase_C_sf"/>
</dbReference>
<feature type="transmembrane region" description="Helical" evidence="2">
    <location>
        <begin position="105"/>
        <end position="125"/>
    </location>
</feature>
<evidence type="ECO:0000313" key="5">
    <source>
        <dbReference type="Proteomes" id="UP000823990"/>
    </source>
</evidence>
<dbReference type="CDD" id="cd16935">
    <property type="entry name" value="HATPase_AgrC-ComD-like"/>
    <property type="match status" value="1"/>
</dbReference>
<name>A0A9D1TRV3_9FIRM</name>
<reference evidence="4" key="2">
    <citation type="submission" date="2021-04" db="EMBL/GenBank/DDBJ databases">
        <authorList>
            <person name="Gilroy R."/>
        </authorList>
    </citation>
    <scope>NUCLEOTIDE SEQUENCE</scope>
    <source>
        <strain evidence="4">12435</strain>
    </source>
</reference>
<evidence type="ECO:0000259" key="3">
    <source>
        <dbReference type="Pfam" id="PF14501"/>
    </source>
</evidence>
<dbReference type="PANTHER" id="PTHR40448:SF1">
    <property type="entry name" value="TWO-COMPONENT SENSOR HISTIDINE KINASE"/>
    <property type="match status" value="1"/>
</dbReference>
<proteinExistence type="predicted"/>
<feature type="domain" description="Sensor histidine kinase NatK-like C-terminal" evidence="3">
    <location>
        <begin position="348"/>
        <end position="446"/>
    </location>
</feature>
<dbReference type="Pfam" id="PF14501">
    <property type="entry name" value="HATPase_c_5"/>
    <property type="match status" value="1"/>
</dbReference>
<keyword evidence="1" id="KW-0175">Coiled coil</keyword>
<dbReference type="Gene3D" id="3.30.565.10">
    <property type="entry name" value="Histidine kinase-like ATPase, C-terminal domain"/>
    <property type="match status" value="1"/>
</dbReference>
<keyword evidence="2" id="KW-0472">Membrane</keyword>
<evidence type="ECO:0000313" key="4">
    <source>
        <dbReference type="EMBL" id="HIW02602.1"/>
    </source>
</evidence>
<feature type="transmembrane region" description="Helical" evidence="2">
    <location>
        <begin position="77"/>
        <end position="93"/>
    </location>
</feature>
<feature type="coiled-coil region" evidence="1">
    <location>
        <begin position="237"/>
        <end position="264"/>
    </location>
</feature>
<protein>
    <submittedName>
        <fullName evidence="4">GHKL domain-containing protein</fullName>
    </submittedName>
</protein>
<dbReference type="EMBL" id="DXHS01000071">
    <property type="protein sequence ID" value="HIW02602.1"/>
    <property type="molecule type" value="Genomic_DNA"/>
</dbReference>
<feature type="transmembrane region" description="Helical" evidence="2">
    <location>
        <begin position="46"/>
        <end position="71"/>
    </location>
</feature>
<dbReference type="Proteomes" id="UP000823990">
    <property type="component" value="Unassembled WGS sequence"/>
</dbReference>
<dbReference type="SUPFAM" id="SSF55874">
    <property type="entry name" value="ATPase domain of HSP90 chaperone/DNA topoisomerase II/histidine kinase"/>
    <property type="match status" value="1"/>
</dbReference>
<evidence type="ECO:0000256" key="1">
    <source>
        <dbReference type="SAM" id="Coils"/>
    </source>
</evidence>